<evidence type="ECO:0000313" key="5">
    <source>
        <dbReference type="EMBL" id="KAA0159572.1"/>
    </source>
</evidence>
<dbReference type="InterPro" id="IPR000868">
    <property type="entry name" value="Isochorismatase-like_dom"/>
</dbReference>
<evidence type="ECO:0000256" key="1">
    <source>
        <dbReference type="ARBA" id="ARBA00006336"/>
    </source>
</evidence>
<accession>A0A5A8CY81</accession>
<evidence type="ECO:0000313" key="4">
    <source>
        <dbReference type="EMBL" id="KAA0157748.1"/>
    </source>
</evidence>
<evidence type="ECO:0000256" key="2">
    <source>
        <dbReference type="ARBA" id="ARBA00022801"/>
    </source>
</evidence>
<dbReference type="PANTHER" id="PTHR43540:SF1">
    <property type="entry name" value="ISOCHORISMATASE HYDROLASE"/>
    <property type="match status" value="1"/>
</dbReference>
<dbReference type="GO" id="GO:0016787">
    <property type="term" value="F:hydrolase activity"/>
    <property type="evidence" value="ECO:0007669"/>
    <property type="project" value="UniProtKB-KW"/>
</dbReference>
<dbReference type="OMA" id="LYTVKDC"/>
<evidence type="ECO:0000313" key="7">
    <source>
        <dbReference type="Proteomes" id="UP000324907"/>
    </source>
</evidence>
<comment type="caution">
    <text evidence="4">The sequence shown here is derived from an EMBL/GenBank/DDBJ whole genome shotgun (WGS) entry which is preliminary data.</text>
</comment>
<keyword evidence="2" id="KW-0378">Hydrolase</keyword>
<dbReference type="InterPro" id="IPR036380">
    <property type="entry name" value="Isochorismatase-like_sf"/>
</dbReference>
<reference evidence="6 7" key="1">
    <citation type="submission" date="2019-07" db="EMBL/GenBank/DDBJ databases">
        <title>Genomes of Cafeteria roenbergensis.</title>
        <authorList>
            <person name="Fischer M.G."/>
            <person name="Hackl T."/>
            <person name="Roman M."/>
        </authorList>
    </citation>
    <scope>NUCLEOTIDE SEQUENCE [LARGE SCALE GENOMIC DNA]</scope>
    <source>
        <strain evidence="4 6">BVI</strain>
        <strain evidence="5 7">RCC970-E3</strain>
    </source>
</reference>
<gene>
    <name evidence="5" type="ORF">FNF28_05825</name>
    <name evidence="4" type="ORF">FNF29_00322</name>
</gene>
<name>A0A5A8CY81_CAFRO</name>
<evidence type="ECO:0000259" key="3">
    <source>
        <dbReference type="Pfam" id="PF00857"/>
    </source>
</evidence>
<dbReference type="SUPFAM" id="SSF52499">
    <property type="entry name" value="Isochorismatase-like hydrolases"/>
    <property type="match status" value="1"/>
</dbReference>
<dbReference type="Pfam" id="PF00857">
    <property type="entry name" value="Isochorismatase"/>
    <property type="match status" value="1"/>
</dbReference>
<dbReference type="EMBL" id="VLTN01000001">
    <property type="protein sequence ID" value="KAA0157748.1"/>
    <property type="molecule type" value="Genomic_DNA"/>
</dbReference>
<dbReference type="AlphaFoldDB" id="A0A5A8CY81"/>
<dbReference type="Proteomes" id="UP000323011">
    <property type="component" value="Unassembled WGS sequence"/>
</dbReference>
<dbReference type="Gene3D" id="3.40.50.850">
    <property type="entry name" value="Isochorismatase-like"/>
    <property type="match status" value="1"/>
</dbReference>
<evidence type="ECO:0000313" key="6">
    <source>
        <dbReference type="Proteomes" id="UP000323011"/>
    </source>
</evidence>
<keyword evidence="6" id="KW-1185">Reference proteome</keyword>
<protein>
    <recommendedName>
        <fullName evidence="3">Isochorismatase-like domain-containing protein</fullName>
    </recommendedName>
</protein>
<dbReference type="PANTHER" id="PTHR43540">
    <property type="entry name" value="PEROXYUREIDOACRYLATE/UREIDOACRYLATE AMIDOHYDROLASE-RELATED"/>
    <property type="match status" value="1"/>
</dbReference>
<dbReference type="EMBL" id="VLTL01000127">
    <property type="protein sequence ID" value="KAA0159572.1"/>
    <property type="molecule type" value="Genomic_DNA"/>
</dbReference>
<dbReference type="InterPro" id="IPR050272">
    <property type="entry name" value="Isochorismatase-like_hydrls"/>
</dbReference>
<dbReference type="Proteomes" id="UP000324907">
    <property type="component" value="Unassembled WGS sequence"/>
</dbReference>
<comment type="similarity">
    <text evidence="1">Belongs to the isochorismatase family.</text>
</comment>
<organism evidence="4 6">
    <name type="scientific">Cafeteria roenbergensis</name>
    <name type="common">Marine flagellate</name>
    <dbReference type="NCBI Taxonomy" id="33653"/>
    <lineage>
        <taxon>Eukaryota</taxon>
        <taxon>Sar</taxon>
        <taxon>Stramenopiles</taxon>
        <taxon>Bigyra</taxon>
        <taxon>Opalozoa</taxon>
        <taxon>Bicosoecida</taxon>
        <taxon>Cafeteriaceae</taxon>
        <taxon>Cafeteria</taxon>
    </lineage>
</organism>
<sequence>MASAATSSVPVATTATVTPADVLGRGGRTLVLMCDVQPAIMAGTFRDSDPAPVLARMAKFLELARAAGVHVGHVAVRFEDGHPEVAATSKLFSGVKAAGKLLKSDPATAIDSRIGALATEPVFEKQRVSAHMATSLDLPKFIAENGVDTIVLGGFSTSGVILSTVCWAGDHDIRAVVLEDLCADADAEMHRVLVTKVFMKQAFVMSSEDVVAAARSA</sequence>
<feature type="domain" description="Isochorismatase-like" evidence="3">
    <location>
        <begin position="29"/>
        <end position="209"/>
    </location>
</feature>
<proteinExistence type="inferred from homology"/>